<gene>
    <name evidence="3" type="ORF">ACFLLB_14080</name>
</gene>
<evidence type="ECO:0000256" key="2">
    <source>
        <dbReference type="SAM" id="SignalP"/>
    </source>
</evidence>
<feature type="signal peptide" evidence="2">
    <location>
        <begin position="1"/>
        <end position="24"/>
    </location>
</feature>
<dbReference type="EMBL" id="JBHRFL010000025">
    <property type="protein sequence ID" value="MFC6070703.1"/>
    <property type="molecule type" value="Genomic_DNA"/>
</dbReference>
<dbReference type="RefSeq" id="WP_152906417.1">
    <property type="nucleotide sequence ID" value="NZ_JAWISR010000010.1"/>
</dbReference>
<evidence type="ECO:0000313" key="4">
    <source>
        <dbReference type="Proteomes" id="UP001596115"/>
    </source>
</evidence>
<keyword evidence="2" id="KW-0732">Signal</keyword>
<name>A0ABW1N561_9GAMM</name>
<reference evidence="3 4" key="1">
    <citation type="submission" date="2024-09" db="EMBL/GenBank/DDBJ databases">
        <title>Whole genome analysis of Stenotrophomonas geniculata MK-1, and its biological control impact on peanut foliage fungus diseases.</title>
        <authorList>
            <person name="Ahsan T."/>
        </authorList>
    </citation>
    <scope>NUCLEOTIDE SEQUENCE [LARGE SCALE GENOMIC DNA]</scope>
    <source>
        <strain evidence="3 4">MK-1</strain>
    </source>
</reference>
<organism evidence="3 4">
    <name type="scientific">Stenotrophomonas geniculata</name>
    <dbReference type="NCBI Taxonomy" id="86188"/>
    <lineage>
        <taxon>Bacteria</taxon>
        <taxon>Pseudomonadati</taxon>
        <taxon>Pseudomonadota</taxon>
        <taxon>Gammaproteobacteria</taxon>
        <taxon>Lysobacterales</taxon>
        <taxon>Lysobacteraceae</taxon>
        <taxon>Stenotrophomonas</taxon>
    </lineage>
</organism>
<accession>A0ABW1N561</accession>
<sequence>MNRISRKMKWSTAGLVFLAFAAIAATVSINASSYPYNQVVAAQNMSAYEMAELRIAGLAGLAGMYRVTHGIASLPVGSRIKVTWGDGSVEEAAVTCLSGIPCVQPLPGTQKPPSGGGGGGGGMEDGGPGGGFGGPDCSVRPRTGTACTEANGIRRCETFDDTMVDCGFG</sequence>
<feature type="chain" id="PRO_5045338793" evidence="2">
    <location>
        <begin position="25"/>
        <end position="169"/>
    </location>
</feature>
<protein>
    <submittedName>
        <fullName evidence="3">Uncharacterized protein</fullName>
    </submittedName>
</protein>
<feature type="region of interest" description="Disordered" evidence="1">
    <location>
        <begin position="107"/>
        <end position="138"/>
    </location>
</feature>
<keyword evidence="4" id="KW-1185">Reference proteome</keyword>
<comment type="caution">
    <text evidence="3">The sequence shown here is derived from an EMBL/GenBank/DDBJ whole genome shotgun (WGS) entry which is preliminary data.</text>
</comment>
<dbReference type="Proteomes" id="UP001596115">
    <property type="component" value="Unassembled WGS sequence"/>
</dbReference>
<evidence type="ECO:0000313" key="3">
    <source>
        <dbReference type="EMBL" id="MFC6070703.1"/>
    </source>
</evidence>
<evidence type="ECO:0000256" key="1">
    <source>
        <dbReference type="SAM" id="MobiDB-lite"/>
    </source>
</evidence>
<proteinExistence type="predicted"/>
<feature type="compositionally biased region" description="Gly residues" evidence="1">
    <location>
        <begin position="114"/>
        <end position="134"/>
    </location>
</feature>